<keyword evidence="2" id="KW-1133">Transmembrane helix</keyword>
<reference evidence="3 4" key="1">
    <citation type="submission" date="2017-06" db="EMBL/GenBank/DDBJ databases">
        <authorList>
            <person name="Kim H.J."/>
            <person name="Triplett B.A."/>
        </authorList>
    </citation>
    <scope>NUCLEOTIDE SEQUENCE [LARGE SCALE GENOMIC DNA]</scope>
    <source>
        <strain evidence="3 4">CGMCC 4.2132</strain>
    </source>
</reference>
<proteinExistence type="predicted"/>
<keyword evidence="2" id="KW-0812">Transmembrane</keyword>
<evidence type="ECO:0008006" key="5">
    <source>
        <dbReference type="Google" id="ProtNLM"/>
    </source>
</evidence>
<evidence type="ECO:0000313" key="3">
    <source>
        <dbReference type="EMBL" id="SNT60210.1"/>
    </source>
</evidence>
<dbReference type="RefSeq" id="WP_089212877.1">
    <property type="nucleotide sequence ID" value="NZ_FZOD01000076.1"/>
</dbReference>
<protein>
    <recommendedName>
        <fullName evidence="5">Secreted protein</fullName>
    </recommendedName>
</protein>
<gene>
    <name evidence="3" type="ORF">SAMN05216276_107644</name>
</gene>
<dbReference type="OrthoDB" id="7502542at2"/>
<keyword evidence="2" id="KW-0472">Membrane</keyword>
<dbReference type="AlphaFoldDB" id="A0A239NZM7"/>
<dbReference type="EMBL" id="FZOD01000076">
    <property type="protein sequence ID" value="SNT60210.1"/>
    <property type="molecule type" value="Genomic_DNA"/>
</dbReference>
<name>A0A239NZM7_9ACTN</name>
<evidence type="ECO:0000256" key="1">
    <source>
        <dbReference type="SAM" id="MobiDB-lite"/>
    </source>
</evidence>
<evidence type="ECO:0000256" key="2">
    <source>
        <dbReference type="SAM" id="Phobius"/>
    </source>
</evidence>
<feature type="region of interest" description="Disordered" evidence="1">
    <location>
        <begin position="178"/>
        <end position="213"/>
    </location>
</feature>
<sequence>MSTVIWVAVVVAAVVAIIAVGYFVLQQQRRHRLRDRFGPEYERTVQERDTRREAEQELAAREQRVNSLDIRPLDSETREAYAKKWMEVQERFVDAPGFAVTEADQLVTSVMAERGYPTEDFEQRLSDLSVVHGRTLGHYRQAHEISSRAAHQEASTEELRQAMVHYRALFEELLADSGGAVTGDQSPRHAADADHQEPINDDERAARRDAQGR</sequence>
<accession>A0A239NZM7</accession>
<feature type="compositionally biased region" description="Basic and acidic residues" evidence="1">
    <location>
        <begin position="186"/>
        <end position="213"/>
    </location>
</feature>
<organism evidence="3 4">
    <name type="scientific">Streptosporangium subroseum</name>
    <dbReference type="NCBI Taxonomy" id="106412"/>
    <lineage>
        <taxon>Bacteria</taxon>
        <taxon>Bacillati</taxon>
        <taxon>Actinomycetota</taxon>
        <taxon>Actinomycetes</taxon>
        <taxon>Streptosporangiales</taxon>
        <taxon>Streptosporangiaceae</taxon>
        <taxon>Streptosporangium</taxon>
    </lineage>
</organism>
<evidence type="ECO:0000313" key="4">
    <source>
        <dbReference type="Proteomes" id="UP000198282"/>
    </source>
</evidence>
<feature type="transmembrane region" description="Helical" evidence="2">
    <location>
        <begin position="6"/>
        <end position="25"/>
    </location>
</feature>
<keyword evidence="4" id="KW-1185">Reference proteome</keyword>
<dbReference type="Proteomes" id="UP000198282">
    <property type="component" value="Unassembled WGS sequence"/>
</dbReference>